<evidence type="ECO:0000256" key="12">
    <source>
        <dbReference type="RuleBase" id="RU363002"/>
    </source>
</evidence>
<keyword evidence="12" id="KW-1003">Cell membrane</keyword>
<evidence type="ECO:0000256" key="10">
    <source>
        <dbReference type="ARBA" id="ARBA00048540"/>
    </source>
</evidence>
<dbReference type="Gene3D" id="3.10.520.10">
    <property type="entry name" value="ApbE-like domains"/>
    <property type="match status" value="1"/>
</dbReference>
<dbReference type="PIRSF" id="PIRSF006268">
    <property type="entry name" value="ApbE"/>
    <property type="match status" value="1"/>
</dbReference>
<evidence type="ECO:0000256" key="7">
    <source>
        <dbReference type="ARBA" id="ARBA00022827"/>
    </source>
</evidence>
<keyword evidence="4 11" id="KW-0285">Flavoprotein</keyword>
<keyword evidence="14" id="KW-1185">Reference proteome</keyword>
<evidence type="ECO:0000256" key="2">
    <source>
        <dbReference type="ARBA" id="ARBA00011955"/>
    </source>
</evidence>
<dbReference type="InterPro" id="IPR003374">
    <property type="entry name" value="ApbE-like_sf"/>
</dbReference>
<comment type="cofactor">
    <cofactor evidence="1 12">
        <name>Mg(2+)</name>
        <dbReference type="ChEBI" id="CHEBI:18420"/>
    </cofactor>
</comment>
<keyword evidence="12" id="KW-0449">Lipoprotein</keyword>
<proteinExistence type="inferred from homology"/>
<evidence type="ECO:0000256" key="11">
    <source>
        <dbReference type="PIRNR" id="PIRNR006268"/>
    </source>
</evidence>
<keyword evidence="5 11" id="KW-0808">Transferase</keyword>
<evidence type="ECO:0000256" key="8">
    <source>
        <dbReference type="ARBA" id="ARBA00022842"/>
    </source>
</evidence>
<dbReference type="EC" id="2.7.1.180" evidence="2 11"/>
<comment type="similarity">
    <text evidence="11 12">Belongs to the ApbE family.</text>
</comment>
<evidence type="ECO:0000256" key="6">
    <source>
        <dbReference type="ARBA" id="ARBA00022723"/>
    </source>
</evidence>
<dbReference type="PROSITE" id="PS51257">
    <property type="entry name" value="PROKAR_LIPOPROTEIN"/>
    <property type="match status" value="1"/>
</dbReference>
<evidence type="ECO:0000313" key="14">
    <source>
        <dbReference type="Proteomes" id="UP001595791"/>
    </source>
</evidence>
<dbReference type="EMBL" id="JBHSBU010000001">
    <property type="protein sequence ID" value="MFC4160238.1"/>
    <property type="molecule type" value="Genomic_DNA"/>
</dbReference>
<gene>
    <name evidence="13" type="ORF">ACFOW7_12900</name>
</gene>
<dbReference type="PANTHER" id="PTHR30040">
    <property type="entry name" value="THIAMINE BIOSYNTHESIS LIPOPROTEIN APBE"/>
    <property type="match status" value="1"/>
</dbReference>
<dbReference type="GO" id="GO:0016740">
    <property type="term" value="F:transferase activity"/>
    <property type="evidence" value="ECO:0007669"/>
    <property type="project" value="UniProtKB-KW"/>
</dbReference>
<name>A0ABV8MSX2_9NEIS</name>
<keyword evidence="8 11" id="KW-0460">Magnesium</keyword>
<dbReference type="Pfam" id="PF02424">
    <property type="entry name" value="ApbE"/>
    <property type="match status" value="1"/>
</dbReference>
<evidence type="ECO:0000256" key="3">
    <source>
        <dbReference type="ARBA" id="ARBA00016337"/>
    </source>
</evidence>
<comment type="caution">
    <text evidence="13">The sequence shown here is derived from an EMBL/GenBank/DDBJ whole genome shotgun (WGS) entry which is preliminary data.</text>
</comment>
<comment type="catalytic activity">
    <reaction evidence="10 11 12">
        <text>L-threonyl-[protein] + FAD = FMN-L-threonyl-[protein] + AMP + H(+)</text>
        <dbReference type="Rhea" id="RHEA:36847"/>
        <dbReference type="Rhea" id="RHEA-COMP:11060"/>
        <dbReference type="Rhea" id="RHEA-COMP:11061"/>
        <dbReference type="ChEBI" id="CHEBI:15378"/>
        <dbReference type="ChEBI" id="CHEBI:30013"/>
        <dbReference type="ChEBI" id="CHEBI:57692"/>
        <dbReference type="ChEBI" id="CHEBI:74257"/>
        <dbReference type="ChEBI" id="CHEBI:456215"/>
        <dbReference type="EC" id="2.7.1.180"/>
    </reaction>
</comment>
<reference evidence="14" key="1">
    <citation type="journal article" date="2019" name="Int. J. Syst. Evol. Microbiol.">
        <title>The Global Catalogue of Microorganisms (GCM) 10K type strain sequencing project: providing services to taxonomists for standard genome sequencing and annotation.</title>
        <authorList>
            <consortium name="The Broad Institute Genomics Platform"/>
            <consortium name="The Broad Institute Genome Sequencing Center for Infectious Disease"/>
            <person name="Wu L."/>
            <person name="Ma J."/>
        </authorList>
    </citation>
    <scope>NUCLEOTIDE SEQUENCE [LARGE SCALE GENOMIC DNA]</scope>
    <source>
        <strain evidence="14">LMG 29894</strain>
    </source>
</reference>
<organism evidence="13 14">
    <name type="scientific">Chitinimonas lacunae</name>
    <dbReference type="NCBI Taxonomy" id="1963018"/>
    <lineage>
        <taxon>Bacteria</taxon>
        <taxon>Pseudomonadati</taxon>
        <taxon>Pseudomonadota</taxon>
        <taxon>Betaproteobacteria</taxon>
        <taxon>Neisseriales</taxon>
        <taxon>Chitinibacteraceae</taxon>
        <taxon>Chitinimonas</taxon>
    </lineage>
</organism>
<evidence type="ECO:0000256" key="5">
    <source>
        <dbReference type="ARBA" id="ARBA00022679"/>
    </source>
</evidence>
<evidence type="ECO:0000256" key="1">
    <source>
        <dbReference type="ARBA" id="ARBA00001946"/>
    </source>
</evidence>
<comment type="function">
    <text evidence="12">Flavin transferase that catalyzes the transfer of the FMN moiety of FAD and its covalent binding to the hydroxyl group of a threonine residue in a target flavoprotein.</text>
</comment>
<evidence type="ECO:0000256" key="9">
    <source>
        <dbReference type="ARBA" id="ARBA00031306"/>
    </source>
</evidence>
<keyword evidence="12" id="KW-0997">Cell inner membrane</keyword>
<keyword evidence="12" id="KW-0472">Membrane</keyword>
<dbReference type="SUPFAM" id="SSF143631">
    <property type="entry name" value="ApbE-like"/>
    <property type="match status" value="1"/>
</dbReference>
<keyword evidence="7 11" id="KW-0274">FAD</keyword>
<dbReference type="InterPro" id="IPR024932">
    <property type="entry name" value="ApbE"/>
</dbReference>
<comment type="subcellular location">
    <subcellularLocation>
        <location evidence="12">Cell inner membrane</location>
        <topology evidence="12">Lipid-anchor</topology>
        <orientation evidence="12">Periplasmic side</orientation>
    </subcellularLocation>
</comment>
<sequence>MARLLLALCLLWLTGCGGPELTRRESHVFGTRVEISVWGPAEAVAAPHIEAVLADFDRLQRKLHPWQPSELTRLNRAFAASSPAAIDLELRELLVEARAYEALSDGLFSPAIGEVVRLWGFHDDQFVARLPDPVALAAEVAAQPRLADLDVGETAVSSRNPAVKLDLGGFAKGWALDRAASYLRRHRIDNALINIGGNVLAMGRKGDQPWRVGLQHPRAAGAIASLSLNDGEAIGTSGDYQRYFELDGRRYHHLIDPRNGRPAPGIQAATVLAPKGPRAGTVSDVATKPLFIGGLNGARAMAERFGVAAMLVTADGSVYLDRAMQARLTWLIKPAHVYTLR</sequence>
<dbReference type="Proteomes" id="UP001595791">
    <property type="component" value="Unassembled WGS sequence"/>
</dbReference>
<dbReference type="RefSeq" id="WP_378164858.1">
    <property type="nucleotide sequence ID" value="NZ_JBHSBU010000001.1"/>
</dbReference>
<keyword evidence="6 11" id="KW-0479">Metal-binding</keyword>
<evidence type="ECO:0000313" key="13">
    <source>
        <dbReference type="EMBL" id="MFC4160238.1"/>
    </source>
</evidence>
<dbReference type="PANTHER" id="PTHR30040:SF2">
    <property type="entry name" value="FAD:PROTEIN FMN TRANSFERASE"/>
    <property type="match status" value="1"/>
</dbReference>
<evidence type="ECO:0000256" key="4">
    <source>
        <dbReference type="ARBA" id="ARBA00022630"/>
    </source>
</evidence>
<protein>
    <recommendedName>
        <fullName evidence="3 11">FAD:protein FMN transferase</fullName>
        <ecNumber evidence="2 11">2.7.1.180</ecNumber>
    </recommendedName>
    <alternativeName>
        <fullName evidence="9 11">Flavin transferase</fullName>
    </alternativeName>
</protein>
<accession>A0ABV8MSX2</accession>